<dbReference type="EC" id="3.4.21.-" evidence="6"/>
<keyword evidence="6" id="KW-0378">Hydrolase</keyword>
<keyword evidence="2 5" id="KW-0812">Transmembrane</keyword>
<comment type="subcellular location">
    <subcellularLocation>
        <location evidence="1">Membrane</location>
        <topology evidence="1">Multi-pass membrane protein</topology>
    </subcellularLocation>
</comment>
<feature type="transmembrane region" description="Helical" evidence="5">
    <location>
        <begin position="26"/>
        <end position="47"/>
    </location>
</feature>
<evidence type="ECO:0000256" key="4">
    <source>
        <dbReference type="ARBA" id="ARBA00023136"/>
    </source>
</evidence>
<dbReference type="SUPFAM" id="SSF50494">
    <property type="entry name" value="Trypsin-like serine proteases"/>
    <property type="match status" value="1"/>
</dbReference>
<dbReference type="InterPro" id="IPR009003">
    <property type="entry name" value="Peptidase_S1_PA"/>
</dbReference>
<dbReference type="InterPro" id="IPR001940">
    <property type="entry name" value="Peptidase_S1C"/>
</dbReference>
<organism evidence="6 7">
    <name type="scientific">Angustibacter luteus</name>
    <dbReference type="NCBI Taxonomy" id="658456"/>
    <lineage>
        <taxon>Bacteria</taxon>
        <taxon>Bacillati</taxon>
        <taxon>Actinomycetota</taxon>
        <taxon>Actinomycetes</taxon>
        <taxon>Kineosporiales</taxon>
        <taxon>Kineosporiaceae</taxon>
    </lineage>
</organism>
<dbReference type="PANTHER" id="PTHR43019:SF23">
    <property type="entry name" value="PROTEASE DO-LIKE 5, CHLOROPLASTIC"/>
    <property type="match status" value="1"/>
</dbReference>
<proteinExistence type="predicted"/>
<dbReference type="NCBIfam" id="NF033740">
    <property type="entry name" value="MarP_fam_protase"/>
    <property type="match status" value="1"/>
</dbReference>
<feature type="transmembrane region" description="Helical" evidence="5">
    <location>
        <begin position="101"/>
        <end position="121"/>
    </location>
</feature>
<dbReference type="GO" id="GO:0008233">
    <property type="term" value="F:peptidase activity"/>
    <property type="evidence" value="ECO:0007669"/>
    <property type="project" value="UniProtKB-KW"/>
</dbReference>
<sequence length="396" mass="40722">MIDVLLAVVLIAYAFAGYRHGALVGFCSLAGFVGGAVLAMWALPQLLDRSFTSASQTSRALLLLVGVVLAAVLGQAVGSAIGARLRNQVTAAPARKVDSALGAVASVLAVALLVSLIAGAVRGGPSEQLSRAVGRSHIVAAIDGVVPSQTGRVFAGFRSLLDAEGFPRVFEGLGPELIRPVQPPDATAGQTAGVRRAARSVVKITGDAQACSRSQEGSGWVLADDVVVTNAHVVAGVRRPTVQVGGVGARRQATVVVFDPVRDLAVLDVPGLDAPALPRGDDLDRGATAVVAGFPLNGPFRLDAARVRDVITARGEDIYGRKTSVREVYSLYARVQPGNSGGPLLDPQGRVVGTVFAKSLDDDRTGYALTMKESRAVLARGLVATRPVSTGDCAAG</sequence>
<dbReference type="Gene3D" id="2.40.10.10">
    <property type="entry name" value="Trypsin-like serine proteases"/>
    <property type="match status" value="2"/>
</dbReference>
<dbReference type="InterPro" id="IPR043504">
    <property type="entry name" value="Peptidase_S1_PA_chymotrypsin"/>
</dbReference>
<dbReference type="Pfam" id="PF13365">
    <property type="entry name" value="Trypsin_2"/>
    <property type="match status" value="1"/>
</dbReference>
<name>A0ABW1JD36_9ACTN</name>
<dbReference type="RefSeq" id="WP_345715878.1">
    <property type="nucleotide sequence ID" value="NZ_BAABFP010000004.1"/>
</dbReference>
<dbReference type="GO" id="GO:0006508">
    <property type="term" value="P:proteolysis"/>
    <property type="evidence" value="ECO:0007669"/>
    <property type="project" value="UniProtKB-KW"/>
</dbReference>
<evidence type="ECO:0000256" key="2">
    <source>
        <dbReference type="ARBA" id="ARBA00022692"/>
    </source>
</evidence>
<dbReference type="InterPro" id="IPR003825">
    <property type="entry name" value="Colicin-V_CvpA"/>
</dbReference>
<evidence type="ECO:0000313" key="6">
    <source>
        <dbReference type="EMBL" id="MFC6007070.1"/>
    </source>
</evidence>
<dbReference type="InterPro" id="IPR047680">
    <property type="entry name" value="MarP-like"/>
</dbReference>
<keyword evidence="3 5" id="KW-1133">Transmembrane helix</keyword>
<protein>
    <submittedName>
        <fullName evidence="6">MarP family serine protease</fullName>
        <ecNumber evidence="6">3.4.21.-</ecNumber>
    </submittedName>
</protein>
<evidence type="ECO:0000313" key="7">
    <source>
        <dbReference type="Proteomes" id="UP001596189"/>
    </source>
</evidence>
<dbReference type="Pfam" id="PF02674">
    <property type="entry name" value="Colicin_V"/>
    <property type="match status" value="1"/>
</dbReference>
<keyword evidence="7" id="KW-1185">Reference proteome</keyword>
<dbReference type="EMBL" id="JBHSRD010000003">
    <property type="protein sequence ID" value="MFC6007070.1"/>
    <property type="molecule type" value="Genomic_DNA"/>
</dbReference>
<evidence type="ECO:0000256" key="3">
    <source>
        <dbReference type="ARBA" id="ARBA00022989"/>
    </source>
</evidence>
<dbReference type="PANTHER" id="PTHR43019">
    <property type="entry name" value="SERINE ENDOPROTEASE DEGS"/>
    <property type="match status" value="1"/>
</dbReference>
<accession>A0ABW1JD36</accession>
<dbReference type="PRINTS" id="PR00834">
    <property type="entry name" value="PROTEASES2C"/>
</dbReference>
<keyword evidence="4 5" id="KW-0472">Membrane</keyword>
<comment type="caution">
    <text evidence="6">The sequence shown here is derived from an EMBL/GenBank/DDBJ whole genome shotgun (WGS) entry which is preliminary data.</text>
</comment>
<reference evidence="7" key="1">
    <citation type="journal article" date="2019" name="Int. J. Syst. Evol. Microbiol.">
        <title>The Global Catalogue of Microorganisms (GCM) 10K type strain sequencing project: providing services to taxonomists for standard genome sequencing and annotation.</title>
        <authorList>
            <consortium name="The Broad Institute Genomics Platform"/>
            <consortium name="The Broad Institute Genome Sequencing Center for Infectious Disease"/>
            <person name="Wu L."/>
            <person name="Ma J."/>
        </authorList>
    </citation>
    <scope>NUCLEOTIDE SEQUENCE [LARGE SCALE GENOMIC DNA]</scope>
    <source>
        <strain evidence="7">KACC 14249</strain>
    </source>
</reference>
<gene>
    <name evidence="6" type="ORF">ACFQDO_07995</name>
</gene>
<dbReference type="Proteomes" id="UP001596189">
    <property type="component" value="Unassembled WGS sequence"/>
</dbReference>
<feature type="transmembrane region" description="Helical" evidence="5">
    <location>
        <begin position="59"/>
        <end position="81"/>
    </location>
</feature>
<evidence type="ECO:0000256" key="5">
    <source>
        <dbReference type="SAM" id="Phobius"/>
    </source>
</evidence>
<evidence type="ECO:0000256" key="1">
    <source>
        <dbReference type="ARBA" id="ARBA00004141"/>
    </source>
</evidence>
<keyword evidence="6" id="KW-0645">Protease</keyword>